<feature type="compositionally biased region" description="Basic and acidic residues" evidence="31">
    <location>
        <begin position="667"/>
        <end position="679"/>
    </location>
</feature>
<dbReference type="FunFam" id="3.30.505.10:FF:000010">
    <property type="entry name" value="Tyrosine-protein kinase"/>
    <property type="match status" value="1"/>
</dbReference>
<gene>
    <name evidence="36" type="ORF">Baya_7806</name>
</gene>
<dbReference type="GO" id="GO:0045893">
    <property type="term" value="P:positive regulation of DNA-templated transcription"/>
    <property type="evidence" value="ECO:0007669"/>
    <property type="project" value="InterPro"/>
</dbReference>
<evidence type="ECO:0000313" key="36">
    <source>
        <dbReference type="EMBL" id="TSM04921.1"/>
    </source>
</evidence>
<evidence type="ECO:0000259" key="34">
    <source>
        <dbReference type="PROSITE" id="PS50011"/>
    </source>
</evidence>
<dbReference type="Pfam" id="PF05349">
    <property type="entry name" value="GATA-N"/>
    <property type="match status" value="1"/>
</dbReference>
<evidence type="ECO:0000256" key="22">
    <source>
        <dbReference type="ARBA" id="ARBA00023163"/>
    </source>
</evidence>
<evidence type="ECO:0000256" key="17">
    <source>
        <dbReference type="ARBA" id="ARBA00023015"/>
    </source>
</evidence>
<dbReference type="FunFam" id="1.10.510.10:FF:000004">
    <property type="entry name" value="Tyrosine-protein kinase"/>
    <property type="match status" value="1"/>
</dbReference>
<feature type="compositionally biased region" description="Basic and acidic residues" evidence="31">
    <location>
        <begin position="738"/>
        <end position="749"/>
    </location>
</feature>
<feature type="compositionally biased region" description="Polar residues" evidence="31">
    <location>
        <begin position="637"/>
        <end position="650"/>
    </location>
</feature>
<evidence type="ECO:0000256" key="14">
    <source>
        <dbReference type="ARBA" id="ARBA00022833"/>
    </source>
</evidence>
<evidence type="ECO:0000256" key="16">
    <source>
        <dbReference type="ARBA" id="ARBA00022843"/>
    </source>
</evidence>
<dbReference type="OrthoDB" id="8923971at2759"/>
<dbReference type="AlphaFoldDB" id="A0A556U2L0"/>
<dbReference type="InterPro" id="IPR008266">
    <property type="entry name" value="Tyr_kinase_AS"/>
</dbReference>
<keyword evidence="6" id="KW-0597">Phosphoprotein</keyword>
<evidence type="ECO:0000256" key="13">
    <source>
        <dbReference type="ARBA" id="ARBA00022777"/>
    </source>
</evidence>
<keyword evidence="21" id="KW-0010">Activator</keyword>
<keyword evidence="16" id="KW-0832">Ubl conjugation</keyword>
<evidence type="ECO:0000256" key="29">
    <source>
        <dbReference type="PROSITE-ProRule" id="PRU10141"/>
    </source>
</evidence>
<dbReference type="InterPro" id="IPR001245">
    <property type="entry name" value="Ser-Thr/Tyr_kinase_cat_dom"/>
</dbReference>
<keyword evidence="15 29" id="KW-0067">ATP-binding</keyword>
<dbReference type="SUPFAM" id="SSF55550">
    <property type="entry name" value="SH2 domain"/>
    <property type="match status" value="1"/>
</dbReference>
<dbReference type="InterPro" id="IPR050198">
    <property type="entry name" value="Non-receptor_tyrosine_kinases"/>
</dbReference>
<dbReference type="PROSITE" id="PS50011">
    <property type="entry name" value="PROTEIN_KINASE_DOM"/>
    <property type="match status" value="1"/>
</dbReference>
<dbReference type="PROSITE" id="PS00109">
    <property type="entry name" value="PROTEIN_KINASE_TYR"/>
    <property type="match status" value="1"/>
</dbReference>
<keyword evidence="20 30" id="KW-0829">Tyrosine-protein kinase</keyword>
<dbReference type="Gene3D" id="3.30.50.10">
    <property type="entry name" value="Erythroid Transcription Factor GATA-1, subunit A"/>
    <property type="match status" value="2"/>
</dbReference>
<comment type="similarity">
    <text evidence="30">Belongs to the protein kinase superfamily. Tyr protein kinase family.</text>
</comment>
<evidence type="ECO:0000256" key="10">
    <source>
        <dbReference type="ARBA" id="ARBA00022737"/>
    </source>
</evidence>
<dbReference type="CDD" id="cd14686">
    <property type="entry name" value="bZIP"/>
    <property type="match status" value="1"/>
</dbReference>
<feature type="compositionally biased region" description="Basic residues" evidence="31">
    <location>
        <begin position="298"/>
        <end position="307"/>
    </location>
</feature>
<dbReference type="PROSITE" id="PS00344">
    <property type="entry name" value="GATA_ZN_FINGER_1"/>
    <property type="match status" value="2"/>
</dbReference>
<evidence type="ECO:0000256" key="28">
    <source>
        <dbReference type="PROSITE-ProRule" id="PRU00192"/>
    </source>
</evidence>
<feature type="compositionally biased region" description="Polar residues" evidence="31">
    <location>
        <begin position="851"/>
        <end position="863"/>
    </location>
</feature>
<dbReference type="SMART" id="SM00252">
    <property type="entry name" value="SH2"/>
    <property type="match status" value="1"/>
</dbReference>
<feature type="compositionally biased region" description="Basic and acidic residues" evidence="31">
    <location>
        <begin position="502"/>
        <end position="518"/>
    </location>
</feature>
<dbReference type="PRINTS" id="PR00452">
    <property type="entry name" value="SH3DOMAIN"/>
</dbReference>
<evidence type="ECO:0000256" key="5">
    <source>
        <dbReference type="ARBA" id="ARBA00022475"/>
    </source>
</evidence>
<feature type="compositionally biased region" description="Low complexity" evidence="31">
    <location>
        <begin position="704"/>
        <end position="732"/>
    </location>
</feature>
<dbReference type="SMART" id="SM00326">
    <property type="entry name" value="SH3"/>
    <property type="match status" value="1"/>
</dbReference>
<evidence type="ECO:0000259" key="32">
    <source>
        <dbReference type="PROSITE" id="PS50001"/>
    </source>
</evidence>
<dbReference type="InterPro" id="IPR019518">
    <property type="entry name" value="CtIP_N"/>
</dbReference>
<dbReference type="InterPro" id="IPR020635">
    <property type="entry name" value="Tyr_kinase_cat_dom"/>
</dbReference>
<feature type="compositionally biased region" description="Polar residues" evidence="31">
    <location>
        <begin position="689"/>
        <end position="700"/>
    </location>
</feature>
<dbReference type="PROSITE" id="PS00107">
    <property type="entry name" value="PROTEIN_KINASE_ATP"/>
    <property type="match status" value="1"/>
</dbReference>
<evidence type="ECO:0000256" key="21">
    <source>
        <dbReference type="ARBA" id="ARBA00023159"/>
    </source>
</evidence>
<evidence type="ECO:0000256" key="27">
    <source>
        <dbReference type="PROSITE-ProRule" id="PRU00191"/>
    </source>
</evidence>
<dbReference type="FunFam" id="3.30.50.10:FF:000001">
    <property type="entry name" value="GATA transcription factor (GATAd)"/>
    <property type="match status" value="1"/>
</dbReference>
<feature type="region of interest" description="Disordered" evidence="31">
    <location>
        <begin position="486"/>
        <end position="542"/>
    </location>
</feature>
<dbReference type="InterPro" id="IPR036028">
    <property type="entry name" value="SH3-like_dom_sf"/>
</dbReference>
<feature type="region of interest" description="Disordered" evidence="31">
    <location>
        <begin position="65"/>
        <end position="127"/>
    </location>
</feature>
<dbReference type="SUPFAM" id="SSF50044">
    <property type="entry name" value="SH3-domain"/>
    <property type="match status" value="1"/>
</dbReference>
<dbReference type="PRINTS" id="PR00401">
    <property type="entry name" value="SH2DOMAIN"/>
</dbReference>
<dbReference type="PRINTS" id="PR00109">
    <property type="entry name" value="TYRKINASE"/>
</dbReference>
<keyword evidence="18" id="KW-0238">DNA-binding</keyword>
<dbReference type="SMART" id="SM00219">
    <property type="entry name" value="TyrKc"/>
    <property type="match status" value="1"/>
</dbReference>
<evidence type="ECO:0000256" key="20">
    <source>
        <dbReference type="ARBA" id="ARBA00023137"/>
    </source>
</evidence>
<feature type="compositionally biased region" description="Polar residues" evidence="31">
    <location>
        <begin position="445"/>
        <end position="455"/>
    </location>
</feature>
<dbReference type="PRINTS" id="PR00619">
    <property type="entry name" value="GATAZNFINGER"/>
</dbReference>
<name>A0A556U2L0_BAGYA</name>
<dbReference type="InterPro" id="IPR001452">
    <property type="entry name" value="SH3_domain"/>
</dbReference>
<evidence type="ECO:0000256" key="8">
    <source>
        <dbReference type="ARBA" id="ARBA00022707"/>
    </source>
</evidence>
<evidence type="ECO:0000259" key="35">
    <source>
        <dbReference type="PROSITE" id="PS50114"/>
    </source>
</evidence>
<evidence type="ECO:0000256" key="12">
    <source>
        <dbReference type="ARBA" id="ARBA00022771"/>
    </source>
</evidence>
<dbReference type="InterPro" id="IPR000719">
    <property type="entry name" value="Prot_kinase_dom"/>
</dbReference>
<evidence type="ECO:0000256" key="25">
    <source>
        <dbReference type="ARBA" id="ARBA00051245"/>
    </source>
</evidence>
<sequence length="1268" mass="139790">MYSSLTIPSNPSPYGHDSGNYVHAPASSPVYVPSTRVPAAVLQSLPYLQPCEPTHQTHALAGHHHAWPPQSATDGSSFGAGSPHAHAPSTAFSYTHSPPATGGGSSCGARDPASYQSPLSLSSGARGPEQYGGALVRSVGASYSSPYAYMGPDVSGSWAPGHFDSSVIGLQGRQGTLTGRRTGLDMLDDLAMEGRECVNCGSISTPLWRRDGTGHYLCNACGLYHKMNGVNRPLIKPQKRLQTTSRRAGLCCTNCHTSTTTLWRRNAEGEPVCNACGLYMKLHGVPRPLAMKKESIQTRKRKPKIPKTKASSGSSVSGTTSPTSHPISENASTIKSEPNIAASPYAGQTVVSVTQAPTQLSSTSSGHVDIKYEDYSFTSTSIAPQNTWLRAGLCDRCTVTQEMAKKRQQEYETSQVQSLQHISILMNEINALMKENERLKEEVKSLQNRVEQQNGHSERERSPEVKHSSDPTATSLSVATSVLKNDQAAPGGATKPSATVKNETEHSKTTETVEERQETSAVSVDSIEPRPSPNLHSIPPHLRLLKNNPLFSTRRSDERASFVSIPLRPYPIKTTQSNFSWPLPERPDWVSVLNTATSGGILVSPKEKQDSISPIIRFSSLVSPSPESHLPPRSPVHPQSSCPRPSSQFEPNDAKEKRTPPSPWTNSRHERIFGENLREGDEEAPLDLSNASGPKTNQTEMDLASSSSSSPQAPLSSPSSAQYASSPQSDQQTGDTRSQIEDAKEKEKEVVDEEGEKNENVESENLKVPTLTISLRPVVVLESLKSTGQKDQDMEEDSSLQYQDEKEDSKQVFNMGCVGTKPEQESGGKSVGNNDMGNRNQSAHYVKDPTAESNANKTSTITSSGSDDFENIAIALFDYEALHDGDLGFKKGDKLKILQESGEWWKAMLLSSHKEGYIPSNYVAKDTLQTEDWFFKGVSRKDAERQLLVSGNKIGSFMIRDSETTKGSYSLSVRDHDLQSGDTVKHYKIRTLDSGGFYISPRITFNTLQELVNHYKKQGDGLCQALTSPCISAKPQKPWEKDAWEIARESLKLEKRLGAGQFGEVWLATYNKHTKVAVKTMKPGSMSVEAFLMEADLMKSLQHDKLIAEGMAYIEQRNYIHRDLRAANILVNKSLVCKIADFGLARIIEDNEYTAREGAKFPIKWTAPEAINYGSFTIKSDVWSFGILLNEIISYGRTPYPGMTNPEVIRSLERGYRMQRLESCPKELYDIMLECWKNKPEDRPTFEYLQSVLEDFYTATERQYQQQP</sequence>
<dbReference type="GO" id="GO:0008270">
    <property type="term" value="F:zinc ion binding"/>
    <property type="evidence" value="ECO:0007669"/>
    <property type="project" value="UniProtKB-KW"/>
</dbReference>
<evidence type="ECO:0000256" key="11">
    <source>
        <dbReference type="ARBA" id="ARBA00022741"/>
    </source>
</evidence>
<dbReference type="PROSITE" id="PS50114">
    <property type="entry name" value="GATA_ZN_FINGER_2"/>
    <property type="match status" value="2"/>
</dbReference>
<dbReference type="CDD" id="cd00202">
    <property type="entry name" value="ZnF_GATA"/>
    <property type="match status" value="2"/>
</dbReference>
<feature type="domain" description="GATA-type" evidence="35">
    <location>
        <begin position="246"/>
        <end position="299"/>
    </location>
</feature>
<dbReference type="InterPro" id="IPR008013">
    <property type="entry name" value="GATA_N"/>
</dbReference>
<feature type="compositionally biased region" description="Polar residues" evidence="31">
    <location>
        <begin position="831"/>
        <end position="843"/>
    </location>
</feature>
<dbReference type="Pfam" id="PF00017">
    <property type="entry name" value="SH2"/>
    <property type="match status" value="1"/>
</dbReference>
<dbReference type="InterPro" id="IPR000679">
    <property type="entry name" value="Znf_GATA"/>
</dbReference>
<dbReference type="Pfam" id="PF07714">
    <property type="entry name" value="PK_Tyr_Ser-Thr"/>
    <property type="match status" value="1"/>
</dbReference>
<evidence type="ECO:0000259" key="33">
    <source>
        <dbReference type="PROSITE" id="PS50002"/>
    </source>
</evidence>
<keyword evidence="37" id="KW-1185">Reference proteome</keyword>
<accession>A0A556U2L0</accession>
<dbReference type="InterPro" id="IPR017441">
    <property type="entry name" value="Protein_kinase_ATP_BS"/>
</dbReference>
<dbReference type="SUPFAM" id="SSF57716">
    <property type="entry name" value="Glucocorticoid receptor-like (DNA-binding domain)"/>
    <property type="match status" value="2"/>
</dbReference>
<dbReference type="Proteomes" id="UP000319801">
    <property type="component" value="Unassembled WGS sequence"/>
</dbReference>
<keyword evidence="22" id="KW-0804">Transcription</keyword>
<feature type="domain" description="Protein kinase" evidence="34">
    <location>
        <begin position="986"/>
        <end position="1257"/>
    </location>
</feature>
<protein>
    <recommendedName>
        <fullName evidence="30">Tyrosine-protein kinase</fullName>
        <ecNumber evidence="30">2.7.10.2</ecNumber>
    </recommendedName>
</protein>
<evidence type="ECO:0000256" key="23">
    <source>
        <dbReference type="ARBA" id="ARBA00023242"/>
    </source>
</evidence>
<dbReference type="GO" id="GO:0005886">
    <property type="term" value="C:plasma membrane"/>
    <property type="evidence" value="ECO:0007669"/>
    <property type="project" value="UniProtKB-SubCell"/>
</dbReference>
<feature type="compositionally biased region" description="Polar residues" evidence="31">
    <location>
        <begin position="325"/>
        <end position="336"/>
    </location>
</feature>
<dbReference type="PROSITE" id="PS50002">
    <property type="entry name" value="SH3"/>
    <property type="match status" value="1"/>
</dbReference>
<reference evidence="36 37" key="1">
    <citation type="journal article" date="2019" name="Genome Biol. Evol.">
        <title>Whole-Genome Sequencing of the Giant Devil Catfish, Bagarius yarrelli.</title>
        <authorList>
            <person name="Jiang W."/>
            <person name="Lv Y."/>
            <person name="Cheng L."/>
            <person name="Yang K."/>
            <person name="Chao B."/>
            <person name="Wang X."/>
            <person name="Li Y."/>
            <person name="Pan X."/>
            <person name="You X."/>
            <person name="Zhang Y."/>
            <person name="Yang J."/>
            <person name="Li J."/>
            <person name="Zhang X."/>
            <person name="Liu S."/>
            <person name="Sun C."/>
            <person name="Yang J."/>
            <person name="Shi Q."/>
        </authorList>
    </citation>
    <scope>NUCLEOTIDE SEQUENCE [LARGE SCALE GENOMIC DNA]</scope>
    <source>
        <strain evidence="36">JWS20170419001</strain>
        <tissue evidence="36">Muscle</tissue>
    </source>
</reference>
<evidence type="ECO:0000256" key="15">
    <source>
        <dbReference type="ARBA" id="ARBA00022840"/>
    </source>
</evidence>
<comment type="subcellular location">
    <subcellularLocation>
        <location evidence="2">Cell membrane</location>
    </subcellularLocation>
    <subcellularLocation>
        <location evidence="3">Membrane</location>
        <topology evidence="3">Lipid-anchor</topology>
    </subcellularLocation>
    <subcellularLocation>
        <location evidence="1">Nucleus</location>
    </subcellularLocation>
</comment>
<feature type="domain" description="SH2" evidence="32">
    <location>
        <begin position="933"/>
        <end position="1030"/>
    </location>
</feature>
<dbReference type="InterPro" id="IPR000980">
    <property type="entry name" value="SH2"/>
</dbReference>
<evidence type="ECO:0000256" key="4">
    <source>
        <dbReference type="ARBA" id="ARBA00022443"/>
    </source>
</evidence>
<keyword evidence="23" id="KW-0539">Nucleus</keyword>
<dbReference type="FunFam" id="3.30.200.20:FF:000036">
    <property type="entry name" value="Tyrosine-protein kinase"/>
    <property type="match status" value="1"/>
</dbReference>
<evidence type="ECO:0000256" key="2">
    <source>
        <dbReference type="ARBA" id="ARBA00004236"/>
    </source>
</evidence>
<evidence type="ECO:0000256" key="3">
    <source>
        <dbReference type="ARBA" id="ARBA00004635"/>
    </source>
</evidence>
<feature type="region of interest" description="Disordered" evidence="31">
    <location>
        <begin position="290"/>
        <end position="336"/>
    </location>
</feature>
<evidence type="ECO:0000256" key="31">
    <source>
        <dbReference type="SAM" id="MobiDB-lite"/>
    </source>
</evidence>
<keyword evidence="4 28" id="KW-0728">SH3 domain</keyword>
<keyword evidence="24" id="KW-0449">Lipoprotein</keyword>
<dbReference type="InterPro" id="IPR036860">
    <property type="entry name" value="SH2_dom_sf"/>
</dbReference>
<evidence type="ECO:0000256" key="24">
    <source>
        <dbReference type="ARBA" id="ARBA00023288"/>
    </source>
</evidence>
<evidence type="ECO:0000256" key="6">
    <source>
        <dbReference type="ARBA" id="ARBA00022553"/>
    </source>
</evidence>
<evidence type="ECO:0000256" key="19">
    <source>
        <dbReference type="ARBA" id="ARBA00023136"/>
    </source>
</evidence>
<feature type="domain" description="SH3" evidence="33">
    <location>
        <begin position="868"/>
        <end position="928"/>
    </location>
</feature>
<feature type="compositionally biased region" description="Polar residues" evidence="31">
    <location>
        <begin position="114"/>
        <end position="123"/>
    </location>
</feature>
<feature type="region of interest" description="Disordered" evidence="31">
    <location>
        <begin position="443"/>
        <end position="474"/>
    </location>
</feature>
<keyword evidence="11 29" id="KW-0547">Nucleotide-binding</keyword>
<evidence type="ECO:0000256" key="1">
    <source>
        <dbReference type="ARBA" id="ARBA00004123"/>
    </source>
</evidence>
<keyword evidence="9" id="KW-0479">Metal-binding</keyword>
<evidence type="ECO:0000256" key="30">
    <source>
        <dbReference type="RuleBase" id="RU362096"/>
    </source>
</evidence>
<dbReference type="Gene3D" id="1.10.510.10">
    <property type="entry name" value="Transferase(Phosphotransferase) domain 1"/>
    <property type="match status" value="2"/>
</dbReference>
<dbReference type="SUPFAM" id="SSF56112">
    <property type="entry name" value="Protein kinase-like (PK-like)"/>
    <property type="match status" value="1"/>
</dbReference>
<dbReference type="GO" id="GO:0005634">
    <property type="term" value="C:nucleus"/>
    <property type="evidence" value="ECO:0007669"/>
    <property type="project" value="UniProtKB-SubCell"/>
</dbReference>
<dbReference type="Gene3D" id="3.30.505.10">
    <property type="entry name" value="SH2 domain"/>
    <property type="match status" value="1"/>
</dbReference>
<feature type="compositionally biased region" description="Low complexity" evidence="31">
    <location>
        <begin position="308"/>
        <end position="324"/>
    </location>
</feature>
<evidence type="ECO:0000256" key="26">
    <source>
        <dbReference type="PROSITE-ProRule" id="PRU00094"/>
    </source>
</evidence>
<keyword evidence="7 30" id="KW-0808">Transferase</keyword>
<dbReference type="Pfam" id="PF10482">
    <property type="entry name" value="CtIP_N"/>
    <property type="match status" value="1"/>
</dbReference>
<evidence type="ECO:0000256" key="18">
    <source>
        <dbReference type="ARBA" id="ARBA00023125"/>
    </source>
</evidence>
<keyword evidence="5" id="KW-1003">Cell membrane</keyword>
<keyword evidence="12 26" id="KW-0863">Zinc-finger</keyword>
<dbReference type="Pfam" id="PF00320">
    <property type="entry name" value="GATA"/>
    <property type="match status" value="2"/>
</dbReference>
<evidence type="ECO:0000256" key="7">
    <source>
        <dbReference type="ARBA" id="ARBA00022679"/>
    </source>
</evidence>
<keyword evidence="14" id="KW-0862">Zinc</keyword>
<dbReference type="Gene3D" id="2.30.30.40">
    <property type="entry name" value="SH3 Domains"/>
    <property type="match status" value="1"/>
</dbReference>
<keyword evidence="19" id="KW-0472">Membrane</keyword>
<keyword evidence="13 30" id="KW-0418">Kinase</keyword>
<evidence type="ECO:0000256" key="9">
    <source>
        <dbReference type="ARBA" id="ARBA00022723"/>
    </source>
</evidence>
<dbReference type="GO" id="GO:0043565">
    <property type="term" value="F:sequence-specific DNA binding"/>
    <property type="evidence" value="ECO:0007669"/>
    <property type="project" value="InterPro"/>
</dbReference>
<keyword evidence="8" id="KW-0519">Myristate</keyword>
<comment type="catalytic activity">
    <reaction evidence="25 30">
        <text>L-tyrosyl-[protein] + ATP = O-phospho-L-tyrosyl-[protein] + ADP + H(+)</text>
        <dbReference type="Rhea" id="RHEA:10596"/>
        <dbReference type="Rhea" id="RHEA-COMP:10136"/>
        <dbReference type="Rhea" id="RHEA-COMP:20101"/>
        <dbReference type="ChEBI" id="CHEBI:15378"/>
        <dbReference type="ChEBI" id="CHEBI:30616"/>
        <dbReference type="ChEBI" id="CHEBI:46858"/>
        <dbReference type="ChEBI" id="CHEBI:61978"/>
        <dbReference type="ChEBI" id="CHEBI:456216"/>
        <dbReference type="EC" id="2.7.10.2"/>
    </reaction>
</comment>
<comment type="caution">
    <text evidence="36">The sequence shown here is derived from an EMBL/GenBank/DDBJ whole genome shotgun (WGS) entry which is preliminary data.</text>
</comment>
<feature type="domain" description="GATA-type" evidence="35">
    <location>
        <begin position="191"/>
        <end position="247"/>
    </location>
</feature>
<keyword evidence="27" id="KW-0727">SH2 domain</keyword>
<dbReference type="InterPro" id="IPR011009">
    <property type="entry name" value="Kinase-like_dom_sf"/>
</dbReference>
<evidence type="ECO:0000313" key="37">
    <source>
        <dbReference type="Proteomes" id="UP000319801"/>
    </source>
</evidence>
<feature type="region of interest" description="Disordered" evidence="31">
    <location>
        <begin position="623"/>
        <end position="766"/>
    </location>
</feature>
<dbReference type="FunFam" id="3.30.50.10:FF:000032">
    <property type="entry name" value="Transcription factor GATA-3"/>
    <property type="match status" value="1"/>
</dbReference>
<keyword evidence="17" id="KW-0805">Transcription regulation</keyword>
<dbReference type="PANTHER" id="PTHR24418">
    <property type="entry name" value="TYROSINE-PROTEIN KINASE"/>
    <property type="match status" value="1"/>
</dbReference>
<dbReference type="GO" id="GO:0005524">
    <property type="term" value="F:ATP binding"/>
    <property type="evidence" value="ECO:0007669"/>
    <property type="project" value="UniProtKB-UniRule"/>
</dbReference>
<feature type="compositionally biased region" description="Basic and acidic residues" evidence="31">
    <location>
        <begin position="456"/>
        <end position="469"/>
    </location>
</feature>
<feature type="region of interest" description="Disordered" evidence="31">
    <location>
        <begin position="786"/>
        <end position="863"/>
    </location>
</feature>
<keyword evidence="10" id="KW-0677">Repeat</keyword>
<feature type="region of interest" description="Disordered" evidence="31">
    <location>
        <begin position="1"/>
        <end position="20"/>
    </location>
</feature>
<dbReference type="EMBL" id="VCAZ01000040">
    <property type="protein sequence ID" value="TSM04921.1"/>
    <property type="molecule type" value="Genomic_DNA"/>
</dbReference>
<dbReference type="SMART" id="SM00401">
    <property type="entry name" value="ZnF_GATA"/>
    <property type="match status" value="2"/>
</dbReference>
<organism evidence="36 37">
    <name type="scientific">Bagarius yarrelli</name>
    <name type="common">Goonch</name>
    <name type="synonym">Bagrus yarrelli</name>
    <dbReference type="NCBI Taxonomy" id="175774"/>
    <lineage>
        <taxon>Eukaryota</taxon>
        <taxon>Metazoa</taxon>
        <taxon>Chordata</taxon>
        <taxon>Craniata</taxon>
        <taxon>Vertebrata</taxon>
        <taxon>Euteleostomi</taxon>
        <taxon>Actinopterygii</taxon>
        <taxon>Neopterygii</taxon>
        <taxon>Teleostei</taxon>
        <taxon>Ostariophysi</taxon>
        <taxon>Siluriformes</taxon>
        <taxon>Sisoridae</taxon>
        <taxon>Sisorinae</taxon>
        <taxon>Bagarius</taxon>
    </lineage>
</organism>
<dbReference type="GO" id="GO:0004715">
    <property type="term" value="F:non-membrane spanning protein tyrosine kinase activity"/>
    <property type="evidence" value="ECO:0007669"/>
    <property type="project" value="UniProtKB-EC"/>
</dbReference>
<proteinExistence type="inferred from homology"/>
<dbReference type="EC" id="2.7.10.2" evidence="30"/>
<dbReference type="InterPro" id="IPR013088">
    <property type="entry name" value="Znf_NHR/GATA"/>
</dbReference>
<dbReference type="Pfam" id="PF00018">
    <property type="entry name" value="SH3_1"/>
    <property type="match status" value="1"/>
</dbReference>
<feature type="binding site" evidence="29">
    <location>
        <position position="1079"/>
    </location>
    <ligand>
        <name>ATP</name>
        <dbReference type="ChEBI" id="CHEBI:30616"/>
    </ligand>
</feature>
<dbReference type="PROSITE" id="PS50001">
    <property type="entry name" value="SH2"/>
    <property type="match status" value="1"/>
</dbReference>